<keyword evidence="2" id="KW-1185">Reference proteome</keyword>
<name>A0A8T8WYD9_ASPJA</name>
<dbReference type="EMBL" id="KZ824799">
    <property type="protein sequence ID" value="RAH80897.1"/>
    <property type="molecule type" value="Genomic_DNA"/>
</dbReference>
<accession>A0A8T8WYD9</accession>
<dbReference type="RefSeq" id="XP_025526791.1">
    <property type="nucleotide sequence ID" value="XM_025665971.1"/>
</dbReference>
<proteinExistence type="predicted"/>
<dbReference type="AlphaFoldDB" id="A0A8T8WYD9"/>
<dbReference type="Proteomes" id="UP000249497">
    <property type="component" value="Unassembled WGS sequence"/>
</dbReference>
<reference evidence="1 2" key="1">
    <citation type="submission" date="2018-02" db="EMBL/GenBank/DDBJ databases">
        <title>The genomes of Aspergillus section Nigri reveals drivers in fungal speciation.</title>
        <authorList>
            <consortium name="DOE Joint Genome Institute"/>
            <person name="Vesth T.C."/>
            <person name="Nybo J."/>
            <person name="Theobald S."/>
            <person name="Brandl J."/>
            <person name="Frisvad J.C."/>
            <person name="Nielsen K.F."/>
            <person name="Lyhne E.K."/>
            <person name="Kogle M.E."/>
            <person name="Kuo A."/>
            <person name="Riley R."/>
            <person name="Clum A."/>
            <person name="Nolan M."/>
            <person name="Lipzen A."/>
            <person name="Salamov A."/>
            <person name="Henrissat B."/>
            <person name="Wiebenga A."/>
            <person name="De vries R.P."/>
            <person name="Grigoriev I.V."/>
            <person name="Mortensen U.H."/>
            <person name="Andersen M.R."/>
            <person name="Baker S.E."/>
        </authorList>
    </citation>
    <scope>NUCLEOTIDE SEQUENCE [LARGE SCALE GENOMIC DNA]</scope>
    <source>
        <strain evidence="1 2">CBS 114.51</strain>
    </source>
</reference>
<evidence type="ECO:0000313" key="2">
    <source>
        <dbReference type="Proteomes" id="UP000249497"/>
    </source>
</evidence>
<evidence type="ECO:0000313" key="1">
    <source>
        <dbReference type="EMBL" id="RAH80897.1"/>
    </source>
</evidence>
<protein>
    <submittedName>
        <fullName evidence="1">Uncharacterized protein</fullName>
    </submittedName>
</protein>
<dbReference type="GeneID" id="37169663"/>
<gene>
    <name evidence="1" type="ORF">BO86DRAFT_117296</name>
</gene>
<organism evidence="1 2">
    <name type="scientific">Aspergillus japonicus CBS 114.51</name>
    <dbReference type="NCBI Taxonomy" id="1448312"/>
    <lineage>
        <taxon>Eukaryota</taxon>
        <taxon>Fungi</taxon>
        <taxon>Dikarya</taxon>
        <taxon>Ascomycota</taxon>
        <taxon>Pezizomycotina</taxon>
        <taxon>Eurotiomycetes</taxon>
        <taxon>Eurotiomycetidae</taxon>
        <taxon>Eurotiales</taxon>
        <taxon>Aspergillaceae</taxon>
        <taxon>Aspergillus</taxon>
        <taxon>Aspergillus subgen. Circumdati</taxon>
    </lineage>
</organism>
<sequence length="89" mass="9760">MTSNVGKKSTEDSRRGKSPSLLLVLNFSLVLLCTRSTKVPPGGGALPLQFTCLNLRESDGLPKWGFTARAKMGPFPNHNSQQRLLTYLN</sequence>